<gene>
    <name evidence="3" type="ORF">WJU16_21875</name>
</gene>
<dbReference type="InterPro" id="IPR011051">
    <property type="entry name" value="RmlC_Cupin_sf"/>
</dbReference>
<reference evidence="4" key="1">
    <citation type="submission" date="2024-03" db="EMBL/GenBank/DDBJ databases">
        <title>Chitinophaga horti sp. nov., isolated from garden soil.</title>
        <authorList>
            <person name="Lee D.S."/>
            <person name="Han D.M."/>
            <person name="Baek J.H."/>
            <person name="Choi D.G."/>
            <person name="Jeon J.H."/>
            <person name="Jeon C.O."/>
        </authorList>
    </citation>
    <scope>NUCLEOTIDE SEQUENCE [LARGE SCALE GENOMIC DNA]</scope>
    <source>
        <strain evidence="4">GPA1</strain>
    </source>
</reference>
<evidence type="ECO:0000259" key="2">
    <source>
        <dbReference type="Pfam" id="PF07883"/>
    </source>
</evidence>
<keyword evidence="1" id="KW-0472">Membrane</keyword>
<feature type="transmembrane region" description="Helical" evidence="1">
    <location>
        <begin position="147"/>
        <end position="167"/>
    </location>
</feature>
<feature type="domain" description="Cupin type-2" evidence="2">
    <location>
        <begin position="31"/>
        <end position="99"/>
    </location>
</feature>
<dbReference type="SUPFAM" id="SSF51182">
    <property type="entry name" value="RmlC-like cupins"/>
    <property type="match status" value="1"/>
</dbReference>
<keyword evidence="1" id="KW-1133">Transmembrane helix</keyword>
<dbReference type="InterPro" id="IPR053146">
    <property type="entry name" value="QDO-like"/>
</dbReference>
<evidence type="ECO:0000313" key="4">
    <source>
        <dbReference type="Proteomes" id="UP001485459"/>
    </source>
</evidence>
<dbReference type="InterPro" id="IPR013096">
    <property type="entry name" value="Cupin_2"/>
</dbReference>
<dbReference type="PANTHER" id="PTHR36440:SF1">
    <property type="entry name" value="PUTATIVE (AFU_ORTHOLOGUE AFUA_8G07350)-RELATED"/>
    <property type="match status" value="1"/>
</dbReference>
<accession>A0ABZ2YLH7</accession>
<dbReference type="InterPro" id="IPR014710">
    <property type="entry name" value="RmlC-like_jellyroll"/>
</dbReference>
<keyword evidence="4" id="KW-1185">Reference proteome</keyword>
<organism evidence="3 4">
    <name type="scientific">Chitinophaga pollutisoli</name>
    <dbReference type="NCBI Taxonomy" id="3133966"/>
    <lineage>
        <taxon>Bacteria</taxon>
        <taxon>Pseudomonadati</taxon>
        <taxon>Bacteroidota</taxon>
        <taxon>Chitinophagia</taxon>
        <taxon>Chitinophagales</taxon>
        <taxon>Chitinophagaceae</taxon>
        <taxon>Chitinophaga</taxon>
    </lineage>
</organism>
<name>A0ABZ2YLH7_9BACT</name>
<evidence type="ECO:0000256" key="1">
    <source>
        <dbReference type="SAM" id="Phobius"/>
    </source>
</evidence>
<keyword evidence="1" id="KW-0812">Transmembrane</keyword>
<dbReference type="PANTHER" id="PTHR36440">
    <property type="entry name" value="PUTATIVE (AFU_ORTHOLOGUE AFUA_8G07350)-RELATED"/>
    <property type="match status" value="1"/>
</dbReference>
<dbReference type="EMBL" id="CP149822">
    <property type="protein sequence ID" value="WZN40614.1"/>
    <property type="molecule type" value="Genomic_DNA"/>
</dbReference>
<dbReference type="Pfam" id="PF07883">
    <property type="entry name" value="Cupin_2"/>
    <property type="match status" value="1"/>
</dbReference>
<proteinExistence type="predicted"/>
<dbReference type="RefSeq" id="WP_341835529.1">
    <property type="nucleotide sequence ID" value="NZ_CP149822.1"/>
</dbReference>
<sequence>MKETIINPVIRDEVTFTQTAAQTGGRISALLVRLMPGGGTPLHYHKNFSETFSVVEGLLTLTLANRKLRLSSGEKFTVEKGMVHRFSNESGQPVLFTTVILPGSAGFEHALRVLYGLAADGQTDAKGIPRNPLILAAVSDMSDMHPAGIAVLFTPLFALLGCIAKVAGVKRRLFQKYCV</sequence>
<dbReference type="Proteomes" id="UP001485459">
    <property type="component" value="Chromosome"/>
</dbReference>
<protein>
    <submittedName>
        <fullName evidence="3">Cupin domain-containing protein</fullName>
    </submittedName>
</protein>
<evidence type="ECO:0000313" key="3">
    <source>
        <dbReference type="EMBL" id="WZN40614.1"/>
    </source>
</evidence>
<dbReference type="Gene3D" id="2.60.120.10">
    <property type="entry name" value="Jelly Rolls"/>
    <property type="match status" value="1"/>
</dbReference>